<evidence type="ECO:0000313" key="1">
    <source>
        <dbReference type="EMBL" id="KAH3738852.1"/>
    </source>
</evidence>
<dbReference type="AlphaFoldDB" id="A0A9D4D659"/>
<keyword evidence="2" id="KW-1185">Reference proteome</keyword>
<proteinExistence type="predicted"/>
<reference evidence="1" key="1">
    <citation type="journal article" date="2019" name="bioRxiv">
        <title>The Genome of the Zebra Mussel, Dreissena polymorpha: A Resource for Invasive Species Research.</title>
        <authorList>
            <person name="McCartney M.A."/>
            <person name="Auch B."/>
            <person name="Kono T."/>
            <person name="Mallez S."/>
            <person name="Zhang Y."/>
            <person name="Obille A."/>
            <person name="Becker A."/>
            <person name="Abrahante J.E."/>
            <person name="Garbe J."/>
            <person name="Badalamenti J.P."/>
            <person name="Herman A."/>
            <person name="Mangelson H."/>
            <person name="Liachko I."/>
            <person name="Sullivan S."/>
            <person name="Sone E.D."/>
            <person name="Koren S."/>
            <person name="Silverstein K.A.T."/>
            <person name="Beckman K.B."/>
            <person name="Gohl D.M."/>
        </authorList>
    </citation>
    <scope>NUCLEOTIDE SEQUENCE</scope>
    <source>
        <strain evidence="1">Duluth1</strain>
        <tissue evidence="1">Whole animal</tissue>
    </source>
</reference>
<dbReference type="Proteomes" id="UP000828390">
    <property type="component" value="Unassembled WGS sequence"/>
</dbReference>
<evidence type="ECO:0000313" key="2">
    <source>
        <dbReference type="Proteomes" id="UP000828390"/>
    </source>
</evidence>
<dbReference type="EMBL" id="JAIWYP010000011">
    <property type="protein sequence ID" value="KAH3738852.1"/>
    <property type="molecule type" value="Genomic_DNA"/>
</dbReference>
<accession>A0A9D4D659</accession>
<gene>
    <name evidence="1" type="ORF">DPMN_045495</name>
</gene>
<sequence>MGVGIGSLLPEEQEAVRTTFQEENEGARRMGTRRIPYSPFRKGFNLSVKLSPLNTLLMRS</sequence>
<name>A0A9D4D659_DREPO</name>
<comment type="caution">
    <text evidence="1">The sequence shown here is derived from an EMBL/GenBank/DDBJ whole genome shotgun (WGS) entry which is preliminary data.</text>
</comment>
<reference evidence="1" key="2">
    <citation type="submission" date="2020-11" db="EMBL/GenBank/DDBJ databases">
        <authorList>
            <person name="McCartney M.A."/>
            <person name="Auch B."/>
            <person name="Kono T."/>
            <person name="Mallez S."/>
            <person name="Becker A."/>
            <person name="Gohl D.M."/>
            <person name="Silverstein K.A.T."/>
            <person name="Koren S."/>
            <person name="Bechman K.B."/>
            <person name="Herman A."/>
            <person name="Abrahante J.E."/>
            <person name="Garbe J."/>
        </authorList>
    </citation>
    <scope>NUCLEOTIDE SEQUENCE</scope>
    <source>
        <strain evidence="1">Duluth1</strain>
        <tissue evidence="1">Whole animal</tissue>
    </source>
</reference>
<protein>
    <submittedName>
        <fullName evidence="1">Uncharacterized protein</fullName>
    </submittedName>
</protein>
<organism evidence="1 2">
    <name type="scientific">Dreissena polymorpha</name>
    <name type="common">Zebra mussel</name>
    <name type="synonym">Mytilus polymorpha</name>
    <dbReference type="NCBI Taxonomy" id="45954"/>
    <lineage>
        <taxon>Eukaryota</taxon>
        <taxon>Metazoa</taxon>
        <taxon>Spiralia</taxon>
        <taxon>Lophotrochozoa</taxon>
        <taxon>Mollusca</taxon>
        <taxon>Bivalvia</taxon>
        <taxon>Autobranchia</taxon>
        <taxon>Heteroconchia</taxon>
        <taxon>Euheterodonta</taxon>
        <taxon>Imparidentia</taxon>
        <taxon>Neoheterodontei</taxon>
        <taxon>Myida</taxon>
        <taxon>Dreissenoidea</taxon>
        <taxon>Dreissenidae</taxon>
        <taxon>Dreissena</taxon>
    </lineage>
</organism>